<name>A0A919H2G2_9ACTN</name>
<dbReference type="AlphaFoldDB" id="A0A919H2G2"/>
<sequence>MDENTAPQPPAADASCPEVFAYCLTDQGLRWLWPLLDTGRYVLRAPQEGALLAVAWLLRAGEDAAAGELLDQLRPLAAGTRSAPRSADRQAPGPDAVHRRTAGEVAGALALRAERPAVGAQREALAVWRPFEDELLGHWLSAEDPGPQWHADGSRLLERYRALAGAHIRCTKHLDPKSNAAVLRSALEERVAGREPTPALAGRLHHAVASMVAKRGRPGSTGHPSCGSDPVHALAAEAAVMVQARILASGGLATLVRHVGFTPRPGWDTLAPGAFRAAARRSASAARSTRAWRQLLFHFSACTGPERAAALAWIDAETARYPAGAAARPAPAVAGLRRAAAGGRAAGAR</sequence>
<protein>
    <submittedName>
        <fullName evidence="2">Uncharacterized protein</fullName>
    </submittedName>
</protein>
<evidence type="ECO:0000313" key="2">
    <source>
        <dbReference type="EMBL" id="GHI86184.1"/>
    </source>
</evidence>
<evidence type="ECO:0000256" key="1">
    <source>
        <dbReference type="SAM" id="MobiDB-lite"/>
    </source>
</evidence>
<proteinExistence type="predicted"/>
<gene>
    <name evidence="2" type="ORF">Sxan_35480</name>
</gene>
<keyword evidence="3" id="KW-1185">Reference proteome</keyword>
<dbReference type="RefSeq" id="WP_031143352.1">
    <property type="nucleotide sequence ID" value="NZ_BNEE01000006.1"/>
</dbReference>
<evidence type="ECO:0000313" key="3">
    <source>
        <dbReference type="Proteomes" id="UP000600026"/>
    </source>
</evidence>
<accession>A0A919H2G2</accession>
<reference evidence="2" key="1">
    <citation type="submission" date="2020-09" db="EMBL/GenBank/DDBJ databases">
        <title>Whole genome shotgun sequence of Streptomyces xanthophaeus NBRC 12829.</title>
        <authorList>
            <person name="Komaki H."/>
            <person name="Tamura T."/>
        </authorList>
    </citation>
    <scope>NUCLEOTIDE SEQUENCE</scope>
    <source>
        <strain evidence="2">NBRC 12829</strain>
    </source>
</reference>
<dbReference type="OrthoDB" id="5136203at2"/>
<dbReference type="Proteomes" id="UP000600026">
    <property type="component" value="Unassembled WGS sequence"/>
</dbReference>
<comment type="caution">
    <text evidence="2">The sequence shown here is derived from an EMBL/GenBank/DDBJ whole genome shotgun (WGS) entry which is preliminary data.</text>
</comment>
<dbReference type="EMBL" id="BNEE01000006">
    <property type="protein sequence ID" value="GHI86184.1"/>
    <property type="molecule type" value="Genomic_DNA"/>
</dbReference>
<organism evidence="2 3">
    <name type="scientific">Streptomyces xanthophaeus</name>
    <dbReference type="NCBI Taxonomy" id="67385"/>
    <lineage>
        <taxon>Bacteria</taxon>
        <taxon>Bacillati</taxon>
        <taxon>Actinomycetota</taxon>
        <taxon>Actinomycetes</taxon>
        <taxon>Kitasatosporales</taxon>
        <taxon>Streptomycetaceae</taxon>
        <taxon>Streptomyces</taxon>
    </lineage>
</organism>
<feature type="region of interest" description="Disordered" evidence="1">
    <location>
        <begin position="79"/>
        <end position="98"/>
    </location>
</feature>